<dbReference type="InterPro" id="IPR058163">
    <property type="entry name" value="LysR-type_TF_proteobact-type"/>
</dbReference>
<dbReference type="Gene3D" id="3.40.190.290">
    <property type="match status" value="1"/>
</dbReference>
<dbReference type="SUPFAM" id="SSF53850">
    <property type="entry name" value="Periplasmic binding protein-like II"/>
    <property type="match status" value="1"/>
</dbReference>
<dbReference type="InterPro" id="IPR000847">
    <property type="entry name" value="LysR_HTH_N"/>
</dbReference>
<comment type="similarity">
    <text evidence="1">Belongs to the LysR transcriptional regulatory family.</text>
</comment>
<keyword evidence="2" id="KW-0805">Transcription regulation</keyword>
<dbReference type="Gene3D" id="1.10.10.10">
    <property type="entry name" value="Winged helix-like DNA-binding domain superfamily/Winged helix DNA-binding domain"/>
    <property type="match status" value="1"/>
</dbReference>
<dbReference type="SUPFAM" id="SSF46785">
    <property type="entry name" value="Winged helix' DNA-binding domain"/>
    <property type="match status" value="1"/>
</dbReference>
<evidence type="ECO:0000256" key="2">
    <source>
        <dbReference type="ARBA" id="ARBA00023015"/>
    </source>
</evidence>
<evidence type="ECO:0000259" key="5">
    <source>
        <dbReference type="PROSITE" id="PS50931"/>
    </source>
</evidence>
<keyword evidence="4" id="KW-0804">Transcription</keyword>
<dbReference type="EMBL" id="BAAAFM010000008">
    <property type="protein sequence ID" value="GAA0212211.1"/>
    <property type="molecule type" value="Genomic_DNA"/>
</dbReference>
<dbReference type="Pfam" id="PF00126">
    <property type="entry name" value="HTH_1"/>
    <property type="match status" value="1"/>
</dbReference>
<reference evidence="6 7" key="1">
    <citation type="journal article" date="2019" name="Int. J. Syst. Evol. Microbiol.">
        <title>The Global Catalogue of Microorganisms (GCM) 10K type strain sequencing project: providing services to taxonomists for standard genome sequencing and annotation.</title>
        <authorList>
            <consortium name="The Broad Institute Genomics Platform"/>
            <consortium name="The Broad Institute Genome Sequencing Center for Infectious Disease"/>
            <person name="Wu L."/>
            <person name="Ma J."/>
        </authorList>
    </citation>
    <scope>NUCLEOTIDE SEQUENCE [LARGE SCALE GENOMIC DNA]</scope>
    <source>
        <strain evidence="6 7">JCM 16211</strain>
    </source>
</reference>
<keyword evidence="7" id="KW-1185">Reference proteome</keyword>
<evidence type="ECO:0000256" key="4">
    <source>
        <dbReference type="ARBA" id="ARBA00023163"/>
    </source>
</evidence>
<evidence type="ECO:0000256" key="3">
    <source>
        <dbReference type="ARBA" id="ARBA00023125"/>
    </source>
</evidence>
<dbReference type="PANTHER" id="PTHR30537">
    <property type="entry name" value="HTH-TYPE TRANSCRIPTIONAL REGULATOR"/>
    <property type="match status" value="1"/>
</dbReference>
<dbReference type="InterPro" id="IPR036388">
    <property type="entry name" value="WH-like_DNA-bd_sf"/>
</dbReference>
<feature type="domain" description="HTH lysR-type" evidence="5">
    <location>
        <begin position="5"/>
        <end position="62"/>
    </location>
</feature>
<name>A0ABN0T4D9_9GAMM</name>
<dbReference type="PRINTS" id="PR00039">
    <property type="entry name" value="HTHLYSR"/>
</dbReference>
<sequence>MSSINSLSRIEIFIEVARENSFSGAARNLGLTGSAVSKQIQHLEDELKVKLFTRTTRKVSLTEEGAIYFERASFAIDELKEAADVIHELRDTPRGNLKVSIPTSLGTHYLKKPIAEFAKEYPDVTLDVSFDDRMVDITEERFDLVLRIGALQDSSLVARRLAPAPIQVFCSPEYVEQHGQPKTPEDLTSHNVVAYTRNKGAQEWRYQGPDGKEGVVALSSTFKTDFAEMMIEAACQKIGIIICPAIFVKKELKSGELVQILPDYRSYPERNLYAVFPTRQYISTRLRLFIDKIKAFCDDNF</sequence>
<comment type="caution">
    <text evidence="6">The sequence shown here is derived from an EMBL/GenBank/DDBJ whole genome shotgun (WGS) entry which is preliminary data.</text>
</comment>
<keyword evidence="3" id="KW-0238">DNA-binding</keyword>
<protein>
    <submittedName>
        <fullName evidence="6">LysR family transcriptional regulator</fullName>
    </submittedName>
</protein>
<evidence type="ECO:0000313" key="7">
    <source>
        <dbReference type="Proteomes" id="UP001501221"/>
    </source>
</evidence>
<dbReference type="Pfam" id="PF03466">
    <property type="entry name" value="LysR_substrate"/>
    <property type="match status" value="1"/>
</dbReference>
<dbReference type="InterPro" id="IPR005119">
    <property type="entry name" value="LysR_subst-bd"/>
</dbReference>
<dbReference type="PANTHER" id="PTHR30537:SF5">
    <property type="entry name" value="HTH-TYPE TRANSCRIPTIONAL ACTIVATOR TTDR-RELATED"/>
    <property type="match status" value="1"/>
</dbReference>
<proteinExistence type="inferred from homology"/>
<gene>
    <name evidence="6" type="ORF">GCM10009123_19320</name>
</gene>
<evidence type="ECO:0000313" key="6">
    <source>
        <dbReference type="EMBL" id="GAA0212211.1"/>
    </source>
</evidence>
<accession>A0ABN0T4D9</accession>
<evidence type="ECO:0000256" key="1">
    <source>
        <dbReference type="ARBA" id="ARBA00009437"/>
    </source>
</evidence>
<organism evidence="6 7">
    <name type="scientific">Kangiella japonica</name>
    <dbReference type="NCBI Taxonomy" id="647384"/>
    <lineage>
        <taxon>Bacteria</taxon>
        <taxon>Pseudomonadati</taxon>
        <taxon>Pseudomonadota</taxon>
        <taxon>Gammaproteobacteria</taxon>
        <taxon>Kangiellales</taxon>
        <taxon>Kangiellaceae</taxon>
        <taxon>Kangiella</taxon>
    </lineage>
</organism>
<dbReference type="InterPro" id="IPR036390">
    <property type="entry name" value="WH_DNA-bd_sf"/>
</dbReference>
<dbReference type="Proteomes" id="UP001501221">
    <property type="component" value="Unassembled WGS sequence"/>
</dbReference>
<dbReference type="PROSITE" id="PS50931">
    <property type="entry name" value="HTH_LYSR"/>
    <property type="match status" value="1"/>
</dbReference>
<dbReference type="RefSeq" id="WP_343989682.1">
    <property type="nucleotide sequence ID" value="NZ_BAAAFM010000008.1"/>
</dbReference>
<dbReference type="CDD" id="cd08422">
    <property type="entry name" value="PBP2_CrgA_like"/>
    <property type="match status" value="1"/>
</dbReference>